<keyword evidence="3" id="KW-1185">Reference proteome</keyword>
<protein>
    <submittedName>
        <fullName evidence="2">Uncharacterized protein</fullName>
    </submittedName>
</protein>
<evidence type="ECO:0000256" key="1">
    <source>
        <dbReference type="SAM" id="SignalP"/>
    </source>
</evidence>
<feature type="signal peptide" evidence="1">
    <location>
        <begin position="1"/>
        <end position="22"/>
    </location>
</feature>
<feature type="chain" id="PRO_5042053259" evidence="1">
    <location>
        <begin position="23"/>
        <end position="166"/>
    </location>
</feature>
<name>A0AAD3S6T8_NEPGR</name>
<organism evidence="2 3">
    <name type="scientific">Nepenthes gracilis</name>
    <name type="common">Slender pitcher plant</name>
    <dbReference type="NCBI Taxonomy" id="150966"/>
    <lineage>
        <taxon>Eukaryota</taxon>
        <taxon>Viridiplantae</taxon>
        <taxon>Streptophyta</taxon>
        <taxon>Embryophyta</taxon>
        <taxon>Tracheophyta</taxon>
        <taxon>Spermatophyta</taxon>
        <taxon>Magnoliopsida</taxon>
        <taxon>eudicotyledons</taxon>
        <taxon>Gunneridae</taxon>
        <taxon>Pentapetalae</taxon>
        <taxon>Caryophyllales</taxon>
        <taxon>Nepenthaceae</taxon>
        <taxon>Nepenthes</taxon>
    </lineage>
</organism>
<proteinExistence type="predicted"/>
<dbReference type="EMBL" id="BSYO01000005">
    <property type="protein sequence ID" value="GMH05515.1"/>
    <property type="molecule type" value="Genomic_DNA"/>
</dbReference>
<keyword evidence="1" id="KW-0732">Signal</keyword>
<comment type="caution">
    <text evidence="2">The sequence shown here is derived from an EMBL/GenBank/DDBJ whole genome shotgun (WGS) entry which is preliminary data.</text>
</comment>
<reference evidence="2" key="1">
    <citation type="submission" date="2023-05" db="EMBL/GenBank/DDBJ databases">
        <title>Nepenthes gracilis genome sequencing.</title>
        <authorList>
            <person name="Fukushima K."/>
        </authorList>
    </citation>
    <scope>NUCLEOTIDE SEQUENCE</scope>
    <source>
        <strain evidence="2">SING2019-196</strain>
    </source>
</reference>
<dbReference type="AlphaFoldDB" id="A0AAD3S6T8"/>
<evidence type="ECO:0000313" key="2">
    <source>
        <dbReference type="EMBL" id="GMH05515.1"/>
    </source>
</evidence>
<accession>A0AAD3S6T8</accession>
<dbReference type="Proteomes" id="UP001279734">
    <property type="component" value="Unassembled WGS sequence"/>
</dbReference>
<evidence type="ECO:0000313" key="3">
    <source>
        <dbReference type="Proteomes" id="UP001279734"/>
    </source>
</evidence>
<sequence length="166" mass="16762">MLQNFKFALAAVGLLAAPPVLPLPSTTTPAMAGPSGAPVSFAHKPSPNFSGLVLLSSPSFGASVSVPSSDYLKPEVSHGSSDAHVPSQLFGIFPPTPKSVTLHVDVVSDVNPGRMSGVCSSQAVNLPCSETVPISDDAADFANVSLLGASDSKPPMIADASPPRAS</sequence>
<gene>
    <name evidence="2" type="ORF">Nepgr_007355</name>
</gene>